<dbReference type="EMBL" id="CP035503">
    <property type="protein sequence ID" value="QDL36327.1"/>
    <property type="molecule type" value="Genomic_DNA"/>
</dbReference>
<dbReference type="RefSeq" id="WP_142817500.1">
    <property type="nucleotide sequence ID" value="NZ_CP035503.1"/>
</dbReference>
<dbReference type="InterPro" id="IPR036249">
    <property type="entry name" value="Thioredoxin-like_sf"/>
</dbReference>
<dbReference type="AlphaFoldDB" id="A0A515D7J9"/>
<organism evidence="5 6">
    <name type="scientific">Rhodoferax sediminis</name>
    <dbReference type="NCBI Taxonomy" id="2509614"/>
    <lineage>
        <taxon>Bacteria</taxon>
        <taxon>Pseudomonadati</taxon>
        <taxon>Pseudomonadota</taxon>
        <taxon>Betaproteobacteria</taxon>
        <taxon>Burkholderiales</taxon>
        <taxon>Comamonadaceae</taxon>
        <taxon>Rhodoferax</taxon>
    </lineage>
</organism>
<dbReference type="OrthoDB" id="8550465at2"/>
<evidence type="ECO:0000256" key="3">
    <source>
        <dbReference type="PIRSR" id="PIRSR603782-2"/>
    </source>
</evidence>
<feature type="transmembrane region" description="Helical" evidence="4">
    <location>
        <begin position="12"/>
        <end position="33"/>
    </location>
</feature>
<dbReference type="Pfam" id="PF02630">
    <property type="entry name" value="SCO1-SenC"/>
    <property type="match status" value="1"/>
</dbReference>
<evidence type="ECO:0000256" key="2">
    <source>
        <dbReference type="PIRSR" id="PIRSR603782-1"/>
    </source>
</evidence>
<keyword evidence="2" id="KW-0479">Metal-binding</keyword>
<keyword evidence="4" id="KW-0812">Transmembrane</keyword>
<reference evidence="5 6" key="1">
    <citation type="submission" date="2019-01" db="EMBL/GenBank/DDBJ databases">
        <title>Genomic insights into a novel species Rhodoferax sp.</title>
        <authorList>
            <person name="Jin L."/>
        </authorList>
    </citation>
    <scope>NUCLEOTIDE SEQUENCE [LARGE SCALE GENOMIC DNA]</scope>
    <source>
        <strain evidence="5 6">CHu59-6-5</strain>
    </source>
</reference>
<dbReference type="GO" id="GO:0046872">
    <property type="term" value="F:metal ion binding"/>
    <property type="evidence" value="ECO:0007669"/>
    <property type="project" value="UniProtKB-KW"/>
</dbReference>
<gene>
    <name evidence="5" type="ORF">EUB48_02685</name>
</gene>
<keyword evidence="3" id="KW-1015">Disulfide bond</keyword>
<dbReference type="CDD" id="cd02968">
    <property type="entry name" value="SCO"/>
    <property type="match status" value="1"/>
</dbReference>
<dbReference type="KEGG" id="rhf:EUB48_02685"/>
<comment type="similarity">
    <text evidence="1">Belongs to the SCO1/2 family.</text>
</comment>
<proteinExistence type="inferred from homology"/>
<keyword evidence="4" id="KW-0472">Membrane</keyword>
<name>A0A515D7J9_9BURK</name>
<keyword evidence="6" id="KW-1185">Reference proteome</keyword>
<keyword evidence="2" id="KW-0186">Copper</keyword>
<evidence type="ECO:0000256" key="4">
    <source>
        <dbReference type="SAM" id="Phobius"/>
    </source>
</evidence>
<dbReference type="Gene3D" id="3.40.30.10">
    <property type="entry name" value="Glutaredoxin"/>
    <property type="match status" value="1"/>
</dbReference>
<protein>
    <submittedName>
        <fullName evidence="5">SCO family protein</fullName>
    </submittedName>
</protein>
<feature type="binding site" evidence="2">
    <location>
        <position position="98"/>
    </location>
    <ligand>
        <name>Cu cation</name>
        <dbReference type="ChEBI" id="CHEBI:23378"/>
    </ligand>
</feature>
<sequence>MPDSISPADSSLARRLTVALCAALLATFVWGLYRYTANFGVWTFEGRRQLALQAGNLRAPQVPLRGMGTTPITLWGSASSPPAAYLVDFIYTRCPSVCRVLGDEYQQMQTQLAAQRASSPASAAVHLVSISFDAEHDDPASLREYAREHRIDPALWTLAIPATAADTQALMRSLDVIAIPDGLGGFVHNGAIHLLDASGRLRGLYEFDQWPQALEAAKQLATARRNIP</sequence>
<dbReference type="SUPFAM" id="SSF52833">
    <property type="entry name" value="Thioredoxin-like"/>
    <property type="match status" value="1"/>
</dbReference>
<evidence type="ECO:0000256" key="1">
    <source>
        <dbReference type="ARBA" id="ARBA00010996"/>
    </source>
</evidence>
<dbReference type="InterPro" id="IPR003782">
    <property type="entry name" value="SCO1/SenC"/>
</dbReference>
<feature type="disulfide bond" description="Redox-active" evidence="3">
    <location>
        <begin position="94"/>
        <end position="98"/>
    </location>
</feature>
<dbReference type="Proteomes" id="UP000316798">
    <property type="component" value="Chromosome"/>
</dbReference>
<accession>A0A515D7J9</accession>
<keyword evidence="4" id="KW-1133">Transmembrane helix</keyword>
<evidence type="ECO:0000313" key="5">
    <source>
        <dbReference type="EMBL" id="QDL36327.1"/>
    </source>
</evidence>
<feature type="binding site" evidence="2">
    <location>
        <position position="94"/>
    </location>
    <ligand>
        <name>Cu cation</name>
        <dbReference type="ChEBI" id="CHEBI:23378"/>
    </ligand>
</feature>
<evidence type="ECO:0000313" key="6">
    <source>
        <dbReference type="Proteomes" id="UP000316798"/>
    </source>
</evidence>